<dbReference type="RefSeq" id="WP_310911614.1">
    <property type="nucleotide sequence ID" value="NZ_JAVLVT010000003.1"/>
</dbReference>
<dbReference type="InterPro" id="IPR007210">
    <property type="entry name" value="ABC_Gly_betaine_transp_sub-bd"/>
</dbReference>
<organism evidence="3 4">
    <name type="scientific">Lipingzhangella rawalii</name>
    <dbReference type="NCBI Taxonomy" id="2055835"/>
    <lineage>
        <taxon>Bacteria</taxon>
        <taxon>Bacillati</taxon>
        <taxon>Actinomycetota</taxon>
        <taxon>Actinomycetes</taxon>
        <taxon>Streptosporangiales</taxon>
        <taxon>Nocardiopsidaceae</taxon>
        <taxon>Lipingzhangella</taxon>
    </lineage>
</organism>
<keyword evidence="4" id="KW-1185">Reference proteome</keyword>
<dbReference type="PROSITE" id="PS51257">
    <property type="entry name" value="PROKAR_LIPOPROTEIN"/>
    <property type="match status" value="1"/>
</dbReference>
<evidence type="ECO:0000259" key="2">
    <source>
        <dbReference type="Pfam" id="PF04069"/>
    </source>
</evidence>
<keyword evidence="1" id="KW-0732">Signal</keyword>
<sequence length="328" mass="36530">MREPWTARTTRSLRAGAAVAVSTAVLSSCAVQTTALVQDPGTVRIALNGWVGYEASAEVLAHLLEEELDYEVQLMRLDEQPSWQALDQGVLDVIVENWGHEDLLELYGPDGNGTVIDGGPNGNEGKIGWYMPEYLVEEYPGINTLEGLHEHAEVFQTAETGDAGEFLAGDPGFVTQDQGMINAFDLDYEIVYAGSEAAQITEVRNRYANEEPVLFYFYEPQWLFNELDLVRVELPEYEEGCADDPEYVPCDYPVYDLNKIFRVGFAVDGGPAYQLVDNWTWTNADQNEVAGMIADEGMDPAEAAEEWANDNPDVWQEWIPDGTAEDHN</sequence>
<reference evidence="4" key="1">
    <citation type="submission" date="2023-07" db="EMBL/GenBank/DDBJ databases">
        <title>Novel species in the genus Lipingzhangella isolated from Sambhar Salt Lake.</title>
        <authorList>
            <person name="Jiya N."/>
            <person name="Kajale S."/>
            <person name="Sharma A."/>
        </authorList>
    </citation>
    <scope>NUCLEOTIDE SEQUENCE [LARGE SCALE GENOMIC DNA]</scope>
    <source>
        <strain evidence="4">LS1_29</strain>
    </source>
</reference>
<dbReference type="Pfam" id="PF04069">
    <property type="entry name" value="OpuAC"/>
    <property type="match status" value="1"/>
</dbReference>
<feature type="chain" id="PRO_5045763772" evidence="1">
    <location>
        <begin position="31"/>
        <end position="328"/>
    </location>
</feature>
<dbReference type="SUPFAM" id="SSF53850">
    <property type="entry name" value="Periplasmic binding protein-like II"/>
    <property type="match status" value="1"/>
</dbReference>
<name>A0ABU2H445_9ACTN</name>
<evidence type="ECO:0000256" key="1">
    <source>
        <dbReference type="SAM" id="SignalP"/>
    </source>
</evidence>
<dbReference type="EMBL" id="JAVLVT010000003">
    <property type="protein sequence ID" value="MDS1270071.1"/>
    <property type="molecule type" value="Genomic_DNA"/>
</dbReference>
<accession>A0ABU2H445</accession>
<dbReference type="CDD" id="cd13643">
    <property type="entry name" value="PBP2_BCP_2"/>
    <property type="match status" value="1"/>
</dbReference>
<comment type="caution">
    <text evidence="3">The sequence shown here is derived from an EMBL/GenBank/DDBJ whole genome shotgun (WGS) entry which is preliminary data.</text>
</comment>
<protein>
    <submittedName>
        <fullName evidence="3">ABC transporter substrate-binding protein</fullName>
    </submittedName>
</protein>
<feature type="domain" description="ABC-type glycine betaine transport system substrate-binding" evidence="2">
    <location>
        <begin position="42"/>
        <end position="308"/>
    </location>
</feature>
<dbReference type="Gene3D" id="3.40.190.10">
    <property type="entry name" value="Periplasmic binding protein-like II"/>
    <property type="match status" value="1"/>
</dbReference>
<feature type="signal peptide" evidence="1">
    <location>
        <begin position="1"/>
        <end position="30"/>
    </location>
</feature>
<dbReference type="Proteomes" id="UP001250214">
    <property type="component" value="Unassembled WGS sequence"/>
</dbReference>
<proteinExistence type="predicted"/>
<dbReference type="Gene3D" id="3.40.190.100">
    <property type="entry name" value="Glycine betaine-binding periplasmic protein, domain 2"/>
    <property type="match status" value="1"/>
</dbReference>
<gene>
    <name evidence="3" type="ORF">RIF23_07170</name>
</gene>
<evidence type="ECO:0000313" key="3">
    <source>
        <dbReference type="EMBL" id="MDS1270071.1"/>
    </source>
</evidence>
<evidence type="ECO:0000313" key="4">
    <source>
        <dbReference type="Proteomes" id="UP001250214"/>
    </source>
</evidence>